<accession>A0A7U3UYU6</accession>
<reference evidence="7 8" key="3">
    <citation type="journal article" date="2011" name="Nat. Chem. Biol.">
        <title>Reveromycin A biosynthesis uses RevG and RevJ for stereospecific spiroacetal formation.</title>
        <authorList>
            <person name="Takahashi S."/>
            <person name="Toyoda A."/>
            <person name="Sekiyama Y."/>
            <person name="Takagi H."/>
            <person name="Nogawa T."/>
            <person name="Uramoto M."/>
            <person name="Suzuki R."/>
            <person name="Koshino H."/>
            <person name="Kumano T."/>
            <person name="Panthee S."/>
            <person name="Dairi T."/>
            <person name="Ishikawa J."/>
            <person name="Ikeda H."/>
            <person name="Sakaki Y."/>
            <person name="Osada H."/>
        </authorList>
    </citation>
    <scope>NUCLEOTIDE SEQUENCE [LARGE SCALE GENOMIC DNA]</scope>
    <source>
        <strain evidence="7 8">SN-593</strain>
    </source>
</reference>
<dbReference type="KEGG" id="arev:RVR_8683"/>
<dbReference type="SUPFAM" id="SSF53756">
    <property type="entry name" value="UDP-Glycosyltransferase/glycogen phosphorylase"/>
    <property type="match status" value="1"/>
</dbReference>
<protein>
    <submittedName>
        <fullName evidence="7">Putative glycosyltransferase</fullName>
    </submittedName>
</protein>
<name>A0A7U3UYU6_9ACTN</name>
<dbReference type="CDD" id="cd03784">
    <property type="entry name" value="GT1_Gtf-like"/>
    <property type="match status" value="1"/>
</dbReference>
<evidence type="ECO:0000259" key="5">
    <source>
        <dbReference type="Pfam" id="PF06722"/>
    </source>
</evidence>
<reference evidence="7 8" key="1">
    <citation type="journal article" date="2010" name="J. Bacteriol.">
        <title>Biochemical characterization of a novel indole prenyltransferase from Streptomyces sp. SN-593.</title>
        <authorList>
            <person name="Takahashi S."/>
            <person name="Takagi H."/>
            <person name="Toyoda A."/>
            <person name="Uramoto M."/>
            <person name="Nogawa T."/>
            <person name="Ueki M."/>
            <person name="Sakaki Y."/>
            <person name="Osada H."/>
        </authorList>
    </citation>
    <scope>NUCLEOTIDE SEQUENCE [LARGE SCALE GENOMIC DNA]</scope>
    <source>
        <strain evidence="7 8">SN-593</strain>
    </source>
</reference>
<evidence type="ECO:0000256" key="1">
    <source>
        <dbReference type="ARBA" id="ARBA00006962"/>
    </source>
</evidence>
<dbReference type="EMBL" id="AP018365">
    <property type="protein sequence ID" value="BBB01321.1"/>
    <property type="molecule type" value="Genomic_DNA"/>
</dbReference>
<evidence type="ECO:0000256" key="4">
    <source>
        <dbReference type="SAM" id="MobiDB-lite"/>
    </source>
</evidence>
<organism evidence="7 8">
    <name type="scientific">Actinacidiphila reveromycinica</name>
    <dbReference type="NCBI Taxonomy" id="659352"/>
    <lineage>
        <taxon>Bacteria</taxon>
        <taxon>Bacillati</taxon>
        <taxon>Actinomycetota</taxon>
        <taxon>Actinomycetes</taxon>
        <taxon>Kitasatosporales</taxon>
        <taxon>Streptomycetaceae</taxon>
        <taxon>Actinacidiphila</taxon>
    </lineage>
</organism>
<dbReference type="GO" id="GO:0016758">
    <property type="term" value="F:hexosyltransferase activity"/>
    <property type="evidence" value="ECO:0007669"/>
    <property type="project" value="UniProtKB-ARBA"/>
</dbReference>
<dbReference type="InterPro" id="IPR010610">
    <property type="entry name" value="EryCIII-like_C"/>
</dbReference>
<dbReference type="InterPro" id="IPR002213">
    <property type="entry name" value="UDP_glucos_trans"/>
</dbReference>
<keyword evidence="8" id="KW-1185">Reference proteome</keyword>
<evidence type="ECO:0000256" key="3">
    <source>
        <dbReference type="ARBA" id="ARBA00022679"/>
    </source>
</evidence>
<dbReference type="RefSeq" id="WP_202237231.1">
    <property type="nucleotide sequence ID" value="NZ_AP018365.1"/>
</dbReference>
<dbReference type="PANTHER" id="PTHR48050:SF13">
    <property type="entry name" value="STEROL 3-BETA-GLUCOSYLTRANSFERASE UGT80A2"/>
    <property type="match status" value="1"/>
</dbReference>
<gene>
    <name evidence="7" type="ORF">RVR_8683</name>
</gene>
<evidence type="ECO:0000259" key="6">
    <source>
        <dbReference type="Pfam" id="PF21036"/>
    </source>
</evidence>
<dbReference type="GO" id="GO:0017000">
    <property type="term" value="P:antibiotic biosynthetic process"/>
    <property type="evidence" value="ECO:0007669"/>
    <property type="project" value="UniProtKB-ARBA"/>
</dbReference>
<dbReference type="Gene3D" id="3.40.50.2000">
    <property type="entry name" value="Glycogen Phosphorylase B"/>
    <property type="match status" value="2"/>
</dbReference>
<evidence type="ECO:0000313" key="7">
    <source>
        <dbReference type="EMBL" id="BBB01321.1"/>
    </source>
</evidence>
<keyword evidence="2" id="KW-0328">Glycosyltransferase</keyword>
<reference evidence="7 8" key="2">
    <citation type="journal article" date="2011" name="J. Antibiot.">
        <title>Furaquinocins I and J: novel polyketide isoprenoid hybrid compounds from Streptomyces reveromyceticus SN-593.</title>
        <authorList>
            <person name="Panthee S."/>
            <person name="Takahashi S."/>
            <person name="Takagi H."/>
            <person name="Nogawa T."/>
            <person name="Oowada E."/>
            <person name="Uramoto M."/>
            <person name="Osada H."/>
        </authorList>
    </citation>
    <scope>NUCLEOTIDE SEQUENCE [LARGE SCALE GENOMIC DNA]</scope>
    <source>
        <strain evidence="7 8">SN-593</strain>
    </source>
</reference>
<keyword evidence="3 7" id="KW-0808">Transferase</keyword>
<feature type="region of interest" description="Disordered" evidence="4">
    <location>
        <begin position="66"/>
        <end position="88"/>
    </location>
</feature>
<dbReference type="InterPro" id="IPR050426">
    <property type="entry name" value="Glycosyltransferase_28"/>
</dbReference>
<dbReference type="GO" id="GO:0008194">
    <property type="term" value="F:UDP-glycosyltransferase activity"/>
    <property type="evidence" value="ECO:0007669"/>
    <property type="project" value="InterPro"/>
</dbReference>
<proteinExistence type="inferred from homology"/>
<evidence type="ECO:0000313" key="8">
    <source>
        <dbReference type="Proteomes" id="UP000595703"/>
    </source>
</evidence>
<sequence>MRVVLTCLPYYSHMMPVVVPVATALRRAGHTVAVATAPAMAGALARAGVDHLPLPHVRTLEELLTDPDFASSPGMPAAPARDGGERARARARPGRLTLARAGALAGVFARDVIVAAERWRPDLIVRECNEFGGYLAAERLGLPRAVLDISPFSALNLPYVHDTLGAQRADLGLDPVDDVWHPVRGLLAGIIPRAWYPPSLPVGPTRSYRPDPVAGALDPVLADLPDDRPLVVAGLGTVAPVVVPESRELLTAMVAALGELPCTAVVAAEADFPGPRPDNVRLVPFVPLSHLLGGAELFLSHGGFGSVHLAMAAGTPMVNVPMFGDQPANAERIQELGLGLHVEPTAATPGALAAACARVLADHACRYRAAGMSRRLLAEPGYDVLADDLSALHDRGRGRE</sequence>
<dbReference type="Pfam" id="PF21036">
    <property type="entry name" value="EryCIII-like_N"/>
    <property type="match status" value="1"/>
</dbReference>
<dbReference type="Pfam" id="PF06722">
    <property type="entry name" value="EryCIII-like_C"/>
    <property type="match status" value="1"/>
</dbReference>
<dbReference type="InterPro" id="IPR035595">
    <property type="entry name" value="UDP_glycos_trans_CS"/>
</dbReference>
<feature type="domain" description="Erythromycin biosynthesis protein CIII-like C-terminal" evidence="5">
    <location>
        <begin position="276"/>
        <end position="391"/>
    </location>
</feature>
<dbReference type="Proteomes" id="UP000595703">
    <property type="component" value="Chromosome"/>
</dbReference>
<reference evidence="7 8" key="4">
    <citation type="journal article" date="2020" name="Sci. Rep.">
        <title>beta-carboline chemical signals induce reveromycin production through a LuxR family regulator in Streptomyces sp. SN-593.</title>
        <authorList>
            <person name="Panthee S."/>
            <person name="Kito N."/>
            <person name="Hayashi T."/>
            <person name="Shimizu T."/>
            <person name="Ishikawa J."/>
            <person name="Hamamoto H."/>
            <person name="Osada H."/>
            <person name="Takahashi S."/>
        </authorList>
    </citation>
    <scope>NUCLEOTIDE SEQUENCE [LARGE SCALE GENOMIC DNA]</scope>
    <source>
        <strain evidence="7 8">SN-593</strain>
    </source>
</reference>
<evidence type="ECO:0000256" key="2">
    <source>
        <dbReference type="ARBA" id="ARBA00022676"/>
    </source>
</evidence>
<dbReference type="PANTHER" id="PTHR48050">
    <property type="entry name" value="STEROL 3-BETA-GLUCOSYLTRANSFERASE"/>
    <property type="match status" value="1"/>
</dbReference>
<dbReference type="PROSITE" id="PS00375">
    <property type="entry name" value="UDPGT"/>
    <property type="match status" value="1"/>
</dbReference>
<dbReference type="AlphaFoldDB" id="A0A7U3UYU6"/>
<feature type="domain" description="Erythromycin biosynthesis protein CIII-like N-terminal" evidence="6">
    <location>
        <begin position="24"/>
        <end position="146"/>
    </location>
</feature>
<dbReference type="InterPro" id="IPR048284">
    <property type="entry name" value="EryCIII-like_N"/>
</dbReference>
<comment type="similarity">
    <text evidence="1">Belongs to the glycosyltransferase 28 family.</text>
</comment>